<dbReference type="Gene3D" id="1.10.8.760">
    <property type="entry name" value="Haem-binding uptake, Tiki superfamily, ChaN, domain 2"/>
    <property type="match status" value="1"/>
</dbReference>
<dbReference type="SUPFAM" id="SSF159501">
    <property type="entry name" value="EreA/ChaN-like"/>
    <property type="match status" value="1"/>
</dbReference>
<dbReference type="Pfam" id="PF04187">
    <property type="entry name" value="Cofac_haem_bdg"/>
    <property type="match status" value="1"/>
</dbReference>
<evidence type="ECO:0000313" key="2">
    <source>
        <dbReference type="EMBL" id="WBE25094.1"/>
    </source>
</evidence>
<dbReference type="CDD" id="cd14727">
    <property type="entry name" value="ChanN-like"/>
    <property type="match status" value="1"/>
</dbReference>
<dbReference type="RefSeq" id="WP_269818039.1">
    <property type="nucleotide sequence ID" value="NZ_CP114976.1"/>
</dbReference>
<keyword evidence="3" id="KW-1185">Reference proteome</keyword>
<protein>
    <submittedName>
        <fullName evidence="2">ChaN family lipoprotein</fullName>
    </submittedName>
</protein>
<dbReference type="InterPro" id="IPR007314">
    <property type="entry name" value="Cofac_haem-bd_dom"/>
</dbReference>
<evidence type="ECO:0000259" key="1">
    <source>
        <dbReference type="Pfam" id="PF04187"/>
    </source>
</evidence>
<dbReference type="AlphaFoldDB" id="A0AAE9VSN4"/>
<gene>
    <name evidence="2" type="ORF">O6P33_12160</name>
</gene>
<dbReference type="KEGG" id="dce:O6P33_12160"/>
<evidence type="ECO:0000313" key="3">
    <source>
        <dbReference type="Proteomes" id="UP001212189"/>
    </source>
</evidence>
<dbReference type="PIRSF" id="PIRSF020419">
    <property type="entry name" value="Fe_uptake_reg_CjrA_prd"/>
    <property type="match status" value="1"/>
</dbReference>
<sequence length="307" mass="33735">MNWIAVLLLGVLAGCQVVGKPPVTAVAQDAALAPALPEWQSPREREHKRVGQIIDLRTGAQISPAQLLTELAAAPVVLLGEKHDNPDHHALQLWLLQALGGQRAQGSVVLEMLTVNQQPTVSAVQKQVRTGEIPKDLPQALEWYKGWDWQQYGDLVSYILAQPYPLLAGNLDRTALMSIYRDPPVLTGLQSTGTEVTERLHAHIREAHCNKLPEAQLPAMLAVQQQRDRSMAQVILSAAQPTILLAGAYHVRYDLGVPLHLADLQDTAELSQRVLIFAEADQVIEAKSADFVWYTPAVAEQDYCADL</sequence>
<dbReference type="EMBL" id="CP114976">
    <property type="protein sequence ID" value="WBE25094.1"/>
    <property type="molecule type" value="Genomic_DNA"/>
</dbReference>
<proteinExistence type="predicted"/>
<accession>A0AAE9VSN4</accession>
<dbReference type="InterPro" id="IPR016773">
    <property type="entry name" value="Fe3_uptake_reg_CjrA_prd"/>
</dbReference>
<keyword evidence="2" id="KW-0449">Lipoprotein</keyword>
<reference evidence="2 3" key="1">
    <citation type="submission" date="2022-12" db="EMBL/GenBank/DDBJ databases">
        <title>Coexistence and Characterization of a Novel Tigecycline Resistance gene tet(X) variant and blaNDM-1 in a Pseudomonas caeni Isolate of Chicken Origin.</title>
        <authorList>
            <person name="Lu X."/>
            <person name="Zhang L."/>
            <person name="Li R."/>
            <person name="Wang Z."/>
        </authorList>
    </citation>
    <scope>NUCLEOTIDE SEQUENCE [LARGE SCALE GENOMIC DNA]</scope>
    <source>
        <strain evidence="2 3">CE14</strain>
    </source>
</reference>
<name>A0AAE9VSN4_9GAMM</name>
<dbReference type="Proteomes" id="UP001212189">
    <property type="component" value="Chromosome"/>
</dbReference>
<dbReference type="Gene3D" id="3.40.50.11550">
    <property type="match status" value="1"/>
</dbReference>
<organism evidence="2 3">
    <name type="scientific">Denitrificimonas caeni</name>
    <dbReference type="NCBI Taxonomy" id="521720"/>
    <lineage>
        <taxon>Bacteria</taxon>
        <taxon>Pseudomonadati</taxon>
        <taxon>Pseudomonadota</taxon>
        <taxon>Gammaproteobacteria</taxon>
        <taxon>Pseudomonadales</taxon>
        <taxon>Pseudomonadaceae</taxon>
        <taxon>Denitrificimonas</taxon>
    </lineage>
</organism>
<feature type="domain" description="Haem-binding uptake Tiki superfamily ChaN" evidence="1">
    <location>
        <begin position="68"/>
        <end position="261"/>
    </location>
</feature>